<comment type="function">
    <text evidence="1">Catalyzes the reduction of fatty acyl-CoA to fatty alcohols.</text>
</comment>
<dbReference type="EC" id="1.2.1.84" evidence="1"/>
<evidence type="ECO:0000313" key="4">
    <source>
        <dbReference type="Proteomes" id="UP000000311"/>
    </source>
</evidence>
<gene>
    <name evidence="3" type="ORF">EAG_02998</name>
</gene>
<keyword evidence="4" id="KW-1185">Reference proteome</keyword>
<dbReference type="InParanoid" id="E2ADJ1"/>
<dbReference type="Pfam" id="PF07993">
    <property type="entry name" value="NAD_binding_4"/>
    <property type="match status" value="1"/>
</dbReference>
<dbReference type="InterPro" id="IPR026055">
    <property type="entry name" value="FAR"/>
</dbReference>
<proteinExistence type="inferred from homology"/>
<keyword evidence="1" id="KW-0812">Transmembrane</keyword>
<sequence length="163" mass="18376">IVISSLKDPIPGWIDNFNGPIGLCIFCGKGLFRVFYGSNCTSQNDIPIDTVINTIILVTWKLGLTTFIPKSTLVINCTFPDEKSMLFQEVINIMLKLLKKIPLEGIVWIPSAVLTKSLIIYYVLTILWHILPAIIIDSVLKFSGHQPMVHHFDNMCQSQGYPR</sequence>
<keyword evidence="1" id="KW-0472">Membrane</keyword>
<dbReference type="GO" id="GO:0035336">
    <property type="term" value="P:long-chain fatty-acyl-CoA metabolic process"/>
    <property type="evidence" value="ECO:0007669"/>
    <property type="project" value="TreeGrafter"/>
</dbReference>
<dbReference type="GO" id="GO:0005777">
    <property type="term" value="C:peroxisome"/>
    <property type="evidence" value="ECO:0007669"/>
    <property type="project" value="TreeGrafter"/>
</dbReference>
<dbReference type="PANTHER" id="PTHR11011:SF24">
    <property type="entry name" value="FATTY ACYL-COA REDUCTASE"/>
    <property type="match status" value="1"/>
</dbReference>
<feature type="non-terminal residue" evidence="3">
    <location>
        <position position="1"/>
    </location>
</feature>
<accession>E2ADJ1</accession>
<keyword evidence="1" id="KW-0560">Oxidoreductase</keyword>
<dbReference type="EMBL" id="GL438793">
    <property type="protein sequence ID" value="EFN68498.1"/>
    <property type="molecule type" value="Genomic_DNA"/>
</dbReference>
<evidence type="ECO:0000256" key="1">
    <source>
        <dbReference type="RuleBase" id="RU363097"/>
    </source>
</evidence>
<dbReference type="AlphaFoldDB" id="E2ADJ1"/>
<keyword evidence="1" id="KW-0443">Lipid metabolism</keyword>
<comment type="catalytic activity">
    <reaction evidence="1">
        <text>a long-chain fatty acyl-CoA + 2 NADPH + 2 H(+) = a long-chain primary fatty alcohol + 2 NADP(+) + CoA</text>
        <dbReference type="Rhea" id="RHEA:52716"/>
        <dbReference type="ChEBI" id="CHEBI:15378"/>
        <dbReference type="ChEBI" id="CHEBI:57287"/>
        <dbReference type="ChEBI" id="CHEBI:57783"/>
        <dbReference type="ChEBI" id="CHEBI:58349"/>
        <dbReference type="ChEBI" id="CHEBI:77396"/>
        <dbReference type="ChEBI" id="CHEBI:83139"/>
        <dbReference type="EC" id="1.2.1.84"/>
    </reaction>
</comment>
<keyword evidence="1" id="KW-0521">NADP</keyword>
<keyword evidence="1" id="KW-0444">Lipid biosynthesis</keyword>
<dbReference type="InterPro" id="IPR013120">
    <property type="entry name" value="FAR_NAD-bd"/>
</dbReference>
<evidence type="ECO:0000313" key="3">
    <source>
        <dbReference type="EMBL" id="EFN68498.1"/>
    </source>
</evidence>
<dbReference type="OMA" id="IVWIPSA"/>
<protein>
    <recommendedName>
        <fullName evidence="1">Fatty acyl-CoA reductase</fullName>
        <ecNumber evidence="1">1.2.1.84</ecNumber>
    </recommendedName>
</protein>
<dbReference type="PANTHER" id="PTHR11011">
    <property type="entry name" value="MALE STERILITY PROTEIN 2-RELATED"/>
    <property type="match status" value="1"/>
</dbReference>
<organism evidence="4">
    <name type="scientific">Camponotus floridanus</name>
    <name type="common">Florida carpenter ant</name>
    <dbReference type="NCBI Taxonomy" id="104421"/>
    <lineage>
        <taxon>Eukaryota</taxon>
        <taxon>Metazoa</taxon>
        <taxon>Ecdysozoa</taxon>
        <taxon>Arthropoda</taxon>
        <taxon>Hexapoda</taxon>
        <taxon>Insecta</taxon>
        <taxon>Pterygota</taxon>
        <taxon>Neoptera</taxon>
        <taxon>Endopterygota</taxon>
        <taxon>Hymenoptera</taxon>
        <taxon>Apocrita</taxon>
        <taxon>Aculeata</taxon>
        <taxon>Formicoidea</taxon>
        <taxon>Formicidae</taxon>
        <taxon>Formicinae</taxon>
        <taxon>Camponotus</taxon>
    </lineage>
</organism>
<evidence type="ECO:0000259" key="2">
    <source>
        <dbReference type="Pfam" id="PF07993"/>
    </source>
</evidence>
<dbReference type="OrthoDB" id="429813at2759"/>
<dbReference type="GO" id="GO:0080019">
    <property type="term" value="F:alcohol-forming very long-chain fatty acyl-CoA reductase activity"/>
    <property type="evidence" value="ECO:0007669"/>
    <property type="project" value="InterPro"/>
</dbReference>
<keyword evidence="1" id="KW-1133">Transmembrane helix</keyword>
<feature type="transmembrane region" description="Helical" evidence="1">
    <location>
        <begin position="119"/>
        <end position="140"/>
    </location>
</feature>
<name>E2ADJ1_CAMFO</name>
<feature type="domain" description="Thioester reductase (TE)" evidence="2">
    <location>
        <begin position="3"/>
        <end position="55"/>
    </location>
</feature>
<comment type="similarity">
    <text evidence="1">Belongs to the fatty acyl-CoA reductase family.</text>
</comment>
<reference evidence="3 4" key="1">
    <citation type="journal article" date="2010" name="Science">
        <title>Genomic comparison of the ants Camponotus floridanus and Harpegnathos saltator.</title>
        <authorList>
            <person name="Bonasio R."/>
            <person name="Zhang G."/>
            <person name="Ye C."/>
            <person name="Mutti N.S."/>
            <person name="Fang X."/>
            <person name="Qin N."/>
            <person name="Donahue G."/>
            <person name="Yang P."/>
            <person name="Li Q."/>
            <person name="Li C."/>
            <person name="Zhang P."/>
            <person name="Huang Z."/>
            <person name="Berger S.L."/>
            <person name="Reinberg D."/>
            <person name="Wang J."/>
            <person name="Liebig J."/>
        </authorList>
    </citation>
    <scope>NUCLEOTIDE SEQUENCE [LARGE SCALE GENOMIC DNA]</scope>
    <source>
        <strain evidence="4">C129</strain>
    </source>
</reference>
<dbReference type="Proteomes" id="UP000000311">
    <property type="component" value="Unassembled WGS sequence"/>
</dbReference>
<dbReference type="GO" id="GO:0102965">
    <property type="term" value="F:alcohol-forming long-chain fatty acyl-CoA reductase activity"/>
    <property type="evidence" value="ECO:0007669"/>
    <property type="project" value="UniProtKB-EC"/>
</dbReference>